<evidence type="ECO:0000256" key="6">
    <source>
        <dbReference type="ARBA" id="ARBA00022759"/>
    </source>
</evidence>
<keyword evidence="7" id="KW-0227">DNA damage</keyword>
<comment type="cofactor">
    <cofactor evidence="1">
        <name>Mg(2+)</name>
        <dbReference type="ChEBI" id="CHEBI:18420"/>
    </cofactor>
</comment>
<organism evidence="14 15">
    <name type="scientific">Blautia obeum</name>
    <dbReference type="NCBI Taxonomy" id="40520"/>
    <lineage>
        <taxon>Bacteria</taxon>
        <taxon>Bacillati</taxon>
        <taxon>Bacillota</taxon>
        <taxon>Clostridia</taxon>
        <taxon>Lachnospirales</taxon>
        <taxon>Lachnospiraceae</taxon>
        <taxon>Blautia</taxon>
    </lineage>
</organism>
<gene>
    <name evidence="14" type="ORF">C4886_05405</name>
</gene>
<reference evidence="14 15" key="1">
    <citation type="submission" date="2018-02" db="EMBL/GenBank/DDBJ databases">
        <title>Complete genome sequencing of Faecalibacterium prausnitzii strains isolated from the human gut.</title>
        <authorList>
            <person name="Fitzgerald B.C."/>
            <person name="Shkoporov A.N."/>
            <person name="Ross P.R."/>
            <person name="Hill C."/>
        </authorList>
    </citation>
    <scope>NUCLEOTIDE SEQUENCE [LARGE SCALE GENOMIC DNA]</scope>
    <source>
        <strain evidence="14 15">APC942/31-1</strain>
    </source>
</reference>
<dbReference type="SUPFAM" id="SSF52980">
    <property type="entry name" value="Restriction endonuclease-like"/>
    <property type="match status" value="1"/>
</dbReference>
<evidence type="ECO:0000256" key="7">
    <source>
        <dbReference type="ARBA" id="ARBA00022763"/>
    </source>
</evidence>
<evidence type="ECO:0000256" key="13">
    <source>
        <dbReference type="ARBA" id="ARBA00029523"/>
    </source>
</evidence>
<comment type="subcellular location">
    <subcellularLocation>
        <location evidence="2">Cytoplasm</location>
    </subcellularLocation>
</comment>
<sequence>MAWDSGTYRRDASKANRGKPFEDFINFANEKYQAKGIAVMHKVPTEFIPLRGAHGQVANCKVERKSCVDYLGRFRDIPVAVEAKHTQGARIDFSAVQDHQAEYLDAWMEGEGRQLAFVAVSFGMNRFFMVPWSFWKAARDCWERHKKTKQKEIAIVQQYGWTWETPGTASAKVEDLLPDWEVDTGGFYGLQYLQIIDKIAGGETKNENRGPGNNTI</sequence>
<dbReference type="InterPro" id="IPR011335">
    <property type="entry name" value="Restrct_endonuc-II-like"/>
</dbReference>
<keyword evidence="4" id="KW-0540">Nuclease</keyword>
<keyword evidence="5" id="KW-0479">Metal-binding</keyword>
<keyword evidence="10" id="KW-0233">DNA recombination</keyword>
<evidence type="ECO:0000256" key="8">
    <source>
        <dbReference type="ARBA" id="ARBA00022801"/>
    </source>
</evidence>
<evidence type="ECO:0000256" key="2">
    <source>
        <dbReference type="ARBA" id="ARBA00004496"/>
    </source>
</evidence>
<evidence type="ECO:0000313" key="14">
    <source>
        <dbReference type="EMBL" id="RCH44887.1"/>
    </source>
</evidence>
<evidence type="ECO:0000256" key="10">
    <source>
        <dbReference type="ARBA" id="ARBA00023172"/>
    </source>
</evidence>
<dbReference type="GO" id="GO:0006281">
    <property type="term" value="P:DNA repair"/>
    <property type="evidence" value="ECO:0007669"/>
    <property type="project" value="UniProtKB-KW"/>
</dbReference>
<dbReference type="GO" id="GO:0003676">
    <property type="term" value="F:nucleic acid binding"/>
    <property type="evidence" value="ECO:0007669"/>
    <property type="project" value="InterPro"/>
</dbReference>
<dbReference type="GO" id="GO:0046872">
    <property type="term" value="F:metal ion binding"/>
    <property type="evidence" value="ECO:0007669"/>
    <property type="project" value="UniProtKB-KW"/>
</dbReference>
<name>A0A367G2G7_9FIRM</name>
<evidence type="ECO:0000256" key="3">
    <source>
        <dbReference type="ARBA" id="ARBA00022490"/>
    </source>
</evidence>
<dbReference type="Gene3D" id="3.40.1350.10">
    <property type="match status" value="1"/>
</dbReference>
<evidence type="ECO:0000256" key="12">
    <source>
        <dbReference type="ARBA" id="ARBA00023447"/>
    </source>
</evidence>
<dbReference type="GO" id="GO:0004519">
    <property type="term" value="F:endonuclease activity"/>
    <property type="evidence" value="ECO:0007669"/>
    <property type="project" value="UniProtKB-KW"/>
</dbReference>
<evidence type="ECO:0000256" key="5">
    <source>
        <dbReference type="ARBA" id="ARBA00022723"/>
    </source>
</evidence>
<dbReference type="Pfam" id="PF03838">
    <property type="entry name" value="RecU"/>
    <property type="match status" value="1"/>
</dbReference>
<keyword evidence="6" id="KW-0255">Endonuclease</keyword>
<keyword evidence="3" id="KW-0963">Cytoplasm</keyword>
<protein>
    <recommendedName>
        <fullName evidence="13">Holliday junction resolvase RecU</fullName>
    </recommendedName>
</protein>
<dbReference type="AlphaFoldDB" id="A0A367G2G7"/>
<proteinExistence type="inferred from homology"/>
<keyword evidence="11" id="KW-0234">DNA repair</keyword>
<evidence type="ECO:0000256" key="1">
    <source>
        <dbReference type="ARBA" id="ARBA00001946"/>
    </source>
</evidence>
<comment type="similarity">
    <text evidence="12">Belongs to the RecU family.</text>
</comment>
<dbReference type="RefSeq" id="WP_114001885.1">
    <property type="nucleotide sequence ID" value="NZ_PSQG01000006.1"/>
</dbReference>
<keyword evidence="9" id="KW-0460">Magnesium</keyword>
<dbReference type="GO" id="GO:0016787">
    <property type="term" value="F:hydrolase activity"/>
    <property type="evidence" value="ECO:0007669"/>
    <property type="project" value="UniProtKB-KW"/>
</dbReference>
<dbReference type="GO" id="GO:0005737">
    <property type="term" value="C:cytoplasm"/>
    <property type="evidence" value="ECO:0007669"/>
    <property type="project" value="UniProtKB-SubCell"/>
</dbReference>
<dbReference type="InterPro" id="IPR004612">
    <property type="entry name" value="Resolv_RecU"/>
</dbReference>
<dbReference type="GO" id="GO:0006310">
    <property type="term" value="P:DNA recombination"/>
    <property type="evidence" value="ECO:0007669"/>
    <property type="project" value="UniProtKB-KW"/>
</dbReference>
<dbReference type="EMBL" id="PSQG01000006">
    <property type="protein sequence ID" value="RCH44887.1"/>
    <property type="molecule type" value="Genomic_DNA"/>
</dbReference>
<dbReference type="Proteomes" id="UP000253208">
    <property type="component" value="Unassembled WGS sequence"/>
</dbReference>
<accession>A0A367G2G7</accession>
<evidence type="ECO:0000256" key="9">
    <source>
        <dbReference type="ARBA" id="ARBA00022842"/>
    </source>
</evidence>
<evidence type="ECO:0000313" key="15">
    <source>
        <dbReference type="Proteomes" id="UP000253208"/>
    </source>
</evidence>
<comment type="caution">
    <text evidence="14">The sequence shown here is derived from an EMBL/GenBank/DDBJ whole genome shotgun (WGS) entry which is preliminary data.</text>
</comment>
<dbReference type="InterPro" id="IPR011856">
    <property type="entry name" value="tRNA_endonuc-like_dom_sf"/>
</dbReference>
<evidence type="ECO:0000256" key="11">
    <source>
        <dbReference type="ARBA" id="ARBA00023204"/>
    </source>
</evidence>
<keyword evidence="8" id="KW-0378">Hydrolase</keyword>
<evidence type="ECO:0000256" key="4">
    <source>
        <dbReference type="ARBA" id="ARBA00022722"/>
    </source>
</evidence>